<feature type="compositionally biased region" description="Acidic residues" evidence="1">
    <location>
        <begin position="88"/>
        <end position="101"/>
    </location>
</feature>
<organism evidence="3 4">
    <name type="scientific">Thalassotalea mangrovi</name>
    <dbReference type="NCBI Taxonomy" id="2572245"/>
    <lineage>
        <taxon>Bacteria</taxon>
        <taxon>Pseudomonadati</taxon>
        <taxon>Pseudomonadota</taxon>
        <taxon>Gammaproteobacteria</taxon>
        <taxon>Alteromonadales</taxon>
        <taxon>Colwelliaceae</taxon>
        <taxon>Thalassotalea</taxon>
    </lineage>
</organism>
<dbReference type="Proteomes" id="UP000307999">
    <property type="component" value="Unassembled WGS sequence"/>
</dbReference>
<sequence length="290" mass="32826">MNAEQKQSTDTQSSGPLGIIIIIIVLVLLGAGYYMFFIDNPADRPQPDIVDLKDEKLKPEPEIQEPEDTEPEPIEPEPEPVTTPEPQPEMEPEEDTLPELDNSDELTLGLIREVSMSPQLLDILVPTDVLRRTVVFADNFAKGQVATKEAPVYSPDGTFQASPVNDNEFVISPENYSRYQSYIELAASFEPKELVAMYEQLSPLLEEAYQELGYPERSFDQVRDDVISQILAFEYPEQSPVLIQPGVVYKYQSEDIEGRSDVDKLLLRIGKENVLQLQTVAYQLQKEFNQ</sequence>
<dbReference type="OrthoDB" id="5502479at2"/>
<gene>
    <name evidence="3" type="ORF">E8M12_11140</name>
</gene>
<dbReference type="Pfam" id="PF11219">
    <property type="entry name" value="DUF3014"/>
    <property type="match status" value="1"/>
</dbReference>
<dbReference type="RefSeq" id="WP_136736218.1">
    <property type="nucleotide sequence ID" value="NZ_SWDB01000027.1"/>
</dbReference>
<dbReference type="AlphaFoldDB" id="A0A4U1B4K3"/>
<evidence type="ECO:0000313" key="4">
    <source>
        <dbReference type="Proteomes" id="UP000307999"/>
    </source>
</evidence>
<evidence type="ECO:0000256" key="1">
    <source>
        <dbReference type="SAM" id="MobiDB-lite"/>
    </source>
</evidence>
<keyword evidence="4" id="KW-1185">Reference proteome</keyword>
<keyword evidence="2" id="KW-0472">Membrane</keyword>
<feature type="compositionally biased region" description="Acidic residues" evidence="1">
    <location>
        <begin position="62"/>
        <end position="78"/>
    </location>
</feature>
<dbReference type="EMBL" id="SWDB01000027">
    <property type="protein sequence ID" value="TKB44684.1"/>
    <property type="molecule type" value="Genomic_DNA"/>
</dbReference>
<keyword evidence="2" id="KW-0812">Transmembrane</keyword>
<evidence type="ECO:0000313" key="3">
    <source>
        <dbReference type="EMBL" id="TKB44684.1"/>
    </source>
</evidence>
<protein>
    <submittedName>
        <fullName evidence="3">DUF3014 domain-containing protein</fullName>
    </submittedName>
</protein>
<comment type="caution">
    <text evidence="3">The sequence shown here is derived from an EMBL/GenBank/DDBJ whole genome shotgun (WGS) entry which is preliminary data.</text>
</comment>
<reference evidence="3 4" key="1">
    <citation type="submission" date="2019-04" db="EMBL/GenBank/DDBJ databases">
        <title>Thalassotalea guangxiensis sp. nov., isolated from sediment of the coastal wetland.</title>
        <authorList>
            <person name="Zheng S."/>
            <person name="Zhang D."/>
        </authorList>
    </citation>
    <scope>NUCLEOTIDE SEQUENCE [LARGE SCALE GENOMIC DNA]</scope>
    <source>
        <strain evidence="3 4">ZS-4</strain>
    </source>
</reference>
<feature type="region of interest" description="Disordered" evidence="1">
    <location>
        <begin position="57"/>
        <end position="101"/>
    </location>
</feature>
<accession>A0A4U1B4K3</accession>
<name>A0A4U1B4K3_9GAMM</name>
<keyword evidence="2" id="KW-1133">Transmembrane helix</keyword>
<dbReference type="InterPro" id="IPR021382">
    <property type="entry name" value="DUF3014"/>
</dbReference>
<proteinExistence type="predicted"/>
<evidence type="ECO:0000256" key="2">
    <source>
        <dbReference type="SAM" id="Phobius"/>
    </source>
</evidence>
<feature type="transmembrane region" description="Helical" evidence="2">
    <location>
        <begin position="17"/>
        <end position="36"/>
    </location>
</feature>